<reference evidence="2 3" key="1">
    <citation type="submission" date="2020-10" db="EMBL/GenBank/DDBJ databases">
        <title>The Coptis chinensis genome and diversification of protoberbering-type alkaloids.</title>
        <authorList>
            <person name="Wang B."/>
            <person name="Shu S."/>
            <person name="Song C."/>
            <person name="Liu Y."/>
        </authorList>
    </citation>
    <scope>NUCLEOTIDE SEQUENCE [LARGE SCALE GENOMIC DNA]</scope>
    <source>
        <strain evidence="2">HL-2020</strain>
        <tissue evidence="2">Leaf</tissue>
    </source>
</reference>
<evidence type="ECO:0000313" key="1">
    <source>
        <dbReference type="EMBL" id="KAF9605945.1"/>
    </source>
</evidence>
<dbReference type="Gene3D" id="3.20.20.80">
    <property type="entry name" value="Glycosidases"/>
    <property type="match status" value="1"/>
</dbReference>
<comment type="caution">
    <text evidence="2">The sequence shown here is derived from an EMBL/GenBank/DDBJ whole genome shotgun (WGS) entry which is preliminary data.</text>
</comment>
<evidence type="ECO:0000313" key="2">
    <source>
        <dbReference type="EMBL" id="KAF9613289.1"/>
    </source>
</evidence>
<accession>A0A835I9W2</accession>
<evidence type="ECO:0000313" key="3">
    <source>
        <dbReference type="Proteomes" id="UP000631114"/>
    </source>
</evidence>
<gene>
    <name evidence="2" type="ORF">IFM89_006788</name>
    <name evidence="1" type="ORF">IFM89_021271</name>
</gene>
<dbReference type="EMBL" id="JADFTS010000005">
    <property type="protein sequence ID" value="KAF9605945.1"/>
    <property type="molecule type" value="Genomic_DNA"/>
</dbReference>
<dbReference type="AlphaFoldDB" id="A0A835I9W2"/>
<dbReference type="SUPFAM" id="SSF51445">
    <property type="entry name" value="(Trans)glycosidases"/>
    <property type="match status" value="1"/>
</dbReference>
<keyword evidence="3" id="KW-1185">Reference proteome</keyword>
<sequence length="106" mass="11903">MALWSKYGHLIDYVNFQFYAYDQGTSVSQFMKYFETQSSHYQGGKIMASFATDGSGGLSPNDGFFTACSRLKSQGNLHGIFIWSADDSKKEGFRYEKQSQALLAIP</sequence>
<proteinExistence type="predicted"/>
<name>A0A835I9W2_9MAGN</name>
<dbReference type="Proteomes" id="UP000631114">
    <property type="component" value="Unassembled WGS sequence"/>
</dbReference>
<organism evidence="2 3">
    <name type="scientific">Coptis chinensis</name>
    <dbReference type="NCBI Taxonomy" id="261450"/>
    <lineage>
        <taxon>Eukaryota</taxon>
        <taxon>Viridiplantae</taxon>
        <taxon>Streptophyta</taxon>
        <taxon>Embryophyta</taxon>
        <taxon>Tracheophyta</taxon>
        <taxon>Spermatophyta</taxon>
        <taxon>Magnoliopsida</taxon>
        <taxon>Ranunculales</taxon>
        <taxon>Ranunculaceae</taxon>
        <taxon>Coptidoideae</taxon>
        <taxon>Coptis</taxon>
    </lineage>
</organism>
<dbReference type="PANTHER" id="PTHR46476">
    <property type="entry name" value="CHITINASE 2-LIKE"/>
    <property type="match status" value="1"/>
</dbReference>
<dbReference type="InterPro" id="IPR017853">
    <property type="entry name" value="GH"/>
</dbReference>
<dbReference type="OrthoDB" id="3012298at2759"/>
<dbReference type="EMBL" id="JADFTS010000003">
    <property type="protein sequence ID" value="KAF9613289.1"/>
    <property type="molecule type" value="Genomic_DNA"/>
</dbReference>
<dbReference type="PANTHER" id="PTHR46476:SF13">
    <property type="entry name" value="2, PUTATIVE, EXPRESSED-RELATED"/>
    <property type="match status" value="1"/>
</dbReference>
<protein>
    <recommendedName>
        <fullName evidence="4">Chitinase</fullName>
    </recommendedName>
</protein>
<evidence type="ECO:0008006" key="4">
    <source>
        <dbReference type="Google" id="ProtNLM"/>
    </source>
</evidence>